<keyword evidence="6" id="KW-0132">Cell division</keyword>
<proteinExistence type="evidence at transcript level"/>
<reference evidence="13" key="1">
    <citation type="submission" date="2016-04" db="EMBL/GenBank/DDBJ databases">
        <authorList>
            <person name="Evans L.H."/>
            <person name="Alamgir A."/>
            <person name="Owens N."/>
            <person name="Weber N.D."/>
            <person name="Virtaneva K."/>
            <person name="Barbian K."/>
            <person name="Babar A."/>
            <person name="Rosenke K."/>
        </authorList>
    </citation>
    <scope>NUCLEOTIDE SEQUENCE</scope>
</reference>
<evidence type="ECO:0000256" key="7">
    <source>
        <dbReference type="ARBA" id="ARBA00022701"/>
    </source>
</evidence>
<evidence type="ECO:0000256" key="12">
    <source>
        <dbReference type="ARBA" id="ARBA00023328"/>
    </source>
</evidence>
<evidence type="ECO:0000256" key="9">
    <source>
        <dbReference type="ARBA" id="ARBA00022838"/>
    </source>
</evidence>
<sequence>MDSIISSFCKSLAAFCNHVESSSQELSESVQRKPIPLDSAASAFFRSLDRRISATASDLNLLQSIAFDTVSFEELLGYCNEVYKVNHKYISELKDRLRSFGCVPEIEMDDEENHELDEHSSFSCTSTKTDKSLKRPVVDELFDDAPSLKSLGLSDVSVAPLAFEGSGSAASSNLSSQKLMSQNLLANGSTVDAVNSAAKVSKIRKAVIEVSENDYDQLPAFMKGLSSWEELQLAIEKINSYLCGNDGANASDALDNDVLEMLDLGRKARSYLLLLLRLNQLSAETIGGSILYRVRNNY</sequence>
<evidence type="ECO:0000256" key="2">
    <source>
        <dbReference type="ARBA" id="ARBA00004629"/>
    </source>
</evidence>
<dbReference type="AlphaFoldDB" id="A0A1S6YFV2"/>
<comment type="subcellular location">
    <subcellularLocation>
        <location evidence="2">Chromosome</location>
        <location evidence="2">Centromere</location>
        <location evidence="2">Kinetochore</location>
    </subcellularLocation>
    <subcellularLocation>
        <location evidence="1">Cytoplasm</location>
        <location evidence="1">Cytoskeleton</location>
        <location evidence="1">Spindle</location>
    </subcellularLocation>
</comment>
<keyword evidence="7" id="KW-0493">Microtubule</keyword>
<evidence type="ECO:0000313" key="13">
    <source>
        <dbReference type="EMBL" id="AQX44147.1"/>
    </source>
</evidence>
<dbReference type="InterPro" id="IPR033341">
    <property type="entry name" value="SKA3"/>
</dbReference>
<evidence type="ECO:0000256" key="10">
    <source>
        <dbReference type="ARBA" id="ARBA00023212"/>
    </source>
</evidence>
<evidence type="ECO:0000256" key="8">
    <source>
        <dbReference type="ARBA" id="ARBA00022776"/>
    </source>
</evidence>
<name>A0A1S6YFV2_9ASPA</name>
<evidence type="ECO:0000256" key="5">
    <source>
        <dbReference type="ARBA" id="ARBA00022490"/>
    </source>
</evidence>
<evidence type="ECO:0000256" key="3">
    <source>
        <dbReference type="ARBA" id="ARBA00007716"/>
    </source>
</evidence>
<keyword evidence="9" id="KW-0995">Kinetochore</keyword>
<dbReference type="GO" id="GO:0007059">
    <property type="term" value="P:chromosome segregation"/>
    <property type="evidence" value="ECO:0007669"/>
    <property type="project" value="InterPro"/>
</dbReference>
<dbReference type="PANTHER" id="PTHR48118">
    <property type="entry name" value="SPINDLE AND KINETOCHORE-ASSOCIATED PROTEIN 3"/>
    <property type="match status" value="1"/>
</dbReference>
<evidence type="ECO:0000256" key="4">
    <source>
        <dbReference type="ARBA" id="ARBA00022454"/>
    </source>
</evidence>
<dbReference type="GO" id="GO:0051301">
    <property type="term" value="P:cell division"/>
    <property type="evidence" value="ECO:0007669"/>
    <property type="project" value="UniProtKB-KW"/>
</dbReference>
<evidence type="ECO:0000256" key="6">
    <source>
        <dbReference type="ARBA" id="ARBA00022618"/>
    </source>
</evidence>
<dbReference type="EMBL" id="KX156877">
    <property type="protein sequence ID" value="AQX44147.1"/>
    <property type="molecule type" value="mRNA"/>
</dbReference>
<keyword evidence="4" id="KW-0158">Chromosome</keyword>
<keyword evidence="12" id="KW-0137">Centromere</keyword>
<evidence type="ECO:0000256" key="1">
    <source>
        <dbReference type="ARBA" id="ARBA00004186"/>
    </source>
</evidence>
<dbReference type="GO" id="GO:0005876">
    <property type="term" value="C:spindle microtubule"/>
    <property type="evidence" value="ECO:0007669"/>
    <property type="project" value="TreeGrafter"/>
</dbReference>
<keyword evidence="8" id="KW-0498">Mitosis</keyword>
<keyword evidence="11" id="KW-0131">Cell cycle</keyword>
<dbReference type="GO" id="GO:0000940">
    <property type="term" value="C:outer kinetochore"/>
    <property type="evidence" value="ECO:0007669"/>
    <property type="project" value="InterPro"/>
</dbReference>
<protein>
    <submittedName>
        <fullName evidence="13">Uncharacterized protein</fullName>
    </submittedName>
</protein>
<evidence type="ECO:0000256" key="11">
    <source>
        <dbReference type="ARBA" id="ARBA00023306"/>
    </source>
</evidence>
<accession>A0A1S6YFV2</accession>
<dbReference type="PANTHER" id="PTHR48118:SF1">
    <property type="entry name" value="SPINDLE AND KINETOCHORE-ASSOCIATED PROTEIN 3"/>
    <property type="match status" value="1"/>
</dbReference>
<reference evidence="13" key="2">
    <citation type="journal article" date="2017" name="Plant J.">
        <title>Concomitant loss of NDH complex-related genes within chloroplast and nuclear genomes in some orchids.</title>
        <authorList>
            <person name="Lin C.S."/>
            <person name="Chen J.J."/>
            <person name="Chiu C.C."/>
            <person name="Hsiao H.C."/>
            <person name="Yang C.J."/>
            <person name="Jin X.H."/>
            <person name="Leebens-Mack J."/>
            <person name="dePamphilis C.W."/>
            <person name="Huang Y.T."/>
            <person name="Yang L.H."/>
            <person name="Chang W.J."/>
            <person name="Kui L."/>
            <person name="Wong G.K."/>
            <person name="Hu J.M."/>
            <person name="Wang W."/>
            <person name="Shih M.C."/>
        </authorList>
    </citation>
    <scope>NUCLEOTIDE SEQUENCE</scope>
</reference>
<keyword evidence="5" id="KW-0963">Cytoplasm</keyword>
<comment type="similarity">
    <text evidence="3">Belongs to the SKA3 family.</text>
</comment>
<dbReference type="GO" id="GO:0000278">
    <property type="term" value="P:mitotic cell cycle"/>
    <property type="evidence" value="ECO:0007669"/>
    <property type="project" value="TreeGrafter"/>
</dbReference>
<keyword evidence="10" id="KW-0206">Cytoskeleton</keyword>
<organism evidence="13">
    <name type="scientific">Apostasia odorata</name>
    <dbReference type="NCBI Taxonomy" id="280455"/>
    <lineage>
        <taxon>Eukaryota</taxon>
        <taxon>Viridiplantae</taxon>
        <taxon>Streptophyta</taxon>
        <taxon>Embryophyta</taxon>
        <taxon>Tracheophyta</taxon>
        <taxon>Spermatophyta</taxon>
        <taxon>Magnoliopsida</taxon>
        <taxon>Liliopsida</taxon>
        <taxon>Asparagales</taxon>
        <taxon>Orchidaceae</taxon>
        <taxon>Apostasioideae</taxon>
        <taxon>Apostasia</taxon>
    </lineage>
</organism>